<dbReference type="Pfam" id="PF05291">
    <property type="entry name" value="Bystin"/>
    <property type="match status" value="1"/>
</dbReference>
<sequence length="132" mass="15081">MDKIEKINKKDIFKTGNIFEGNIADHVKFHFNEATDSSAAENGKTEQNELINPKIVELFQLLHFFNKSIGRALKQLHQGNLPKAMKAVPNLTNWEEIIDIANPFEWTPYAVQSVTKMFASNLKSEMAETFKL</sequence>
<dbReference type="PANTHER" id="PTHR12821:SF0">
    <property type="entry name" value="BYSTIN"/>
    <property type="match status" value="1"/>
</dbReference>
<gene>
    <name evidence="2" type="ORF">MHBO_002515</name>
</gene>
<evidence type="ECO:0000256" key="1">
    <source>
        <dbReference type="ARBA" id="ARBA00007114"/>
    </source>
</evidence>
<protein>
    <submittedName>
        <fullName evidence="2">Uncharacterized protein</fullName>
    </submittedName>
</protein>
<comment type="similarity">
    <text evidence="1">Belongs to the bystin family.</text>
</comment>
<evidence type="ECO:0000313" key="3">
    <source>
        <dbReference type="Proteomes" id="UP001439008"/>
    </source>
</evidence>
<dbReference type="Proteomes" id="UP001439008">
    <property type="component" value="Unassembled WGS sequence"/>
</dbReference>
<dbReference type="PANTHER" id="PTHR12821">
    <property type="entry name" value="BYSTIN"/>
    <property type="match status" value="1"/>
</dbReference>
<keyword evidence="3" id="KW-1185">Reference proteome</keyword>
<comment type="caution">
    <text evidence="2">The sequence shown here is derived from an EMBL/GenBank/DDBJ whole genome shotgun (WGS) entry which is preliminary data.</text>
</comment>
<reference evidence="2 3" key="1">
    <citation type="journal article" date="2024" name="BMC Biol.">
        <title>Comparative genomics of Ascetosporea gives new insight into the evolutionary basis for animal parasitism in Rhizaria.</title>
        <authorList>
            <person name="Hiltunen Thoren M."/>
            <person name="Onut-Brannstrom I."/>
            <person name="Alfjorden A."/>
            <person name="Peckova H."/>
            <person name="Swords F."/>
            <person name="Hooper C."/>
            <person name="Holzer A.S."/>
            <person name="Bass D."/>
            <person name="Burki F."/>
        </authorList>
    </citation>
    <scope>NUCLEOTIDE SEQUENCE [LARGE SCALE GENOMIC DNA]</scope>
    <source>
        <strain evidence="2">20-A016</strain>
    </source>
</reference>
<proteinExistence type="inferred from homology"/>
<accession>A0ABV2AMM4</accession>
<name>A0ABV2AMM4_9EUKA</name>
<evidence type="ECO:0000313" key="2">
    <source>
        <dbReference type="EMBL" id="MES1920901.1"/>
    </source>
</evidence>
<dbReference type="InterPro" id="IPR007955">
    <property type="entry name" value="Bystin"/>
</dbReference>
<organism evidence="2 3">
    <name type="scientific">Bonamia ostreae</name>
    <dbReference type="NCBI Taxonomy" id="126728"/>
    <lineage>
        <taxon>Eukaryota</taxon>
        <taxon>Sar</taxon>
        <taxon>Rhizaria</taxon>
        <taxon>Endomyxa</taxon>
        <taxon>Ascetosporea</taxon>
        <taxon>Haplosporida</taxon>
        <taxon>Bonamia</taxon>
    </lineage>
</organism>
<dbReference type="EMBL" id="JBDODL010000939">
    <property type="protein sequence ID" value="MES1920901.1"/>
    <property type="molecule type" value="Genomic_DNA"/>
</dbReference>